<organism evidence="1 2">
    <name type="scientific">Euphydryas editha</name>
    <name type="common">Edith's checkerspot</name>
    <dbReference type="NCBI Taxonomy" id="104508"/>
    <lineage>
        <taxon>Eukaryota</taxon>
        <taxon>Metazoa</taxon>
        <taxon>Ecdysozoa</taxon>
        <taxon>Arthropoda</taxon>
        <taxon>Hexapoda</taxon>
        <taxon>Insecta</taxon>
        <taxon>Pterygota</taxon>
        <taxon>Neoptera</taxon>
        <taxon>Endopterygota</taxon>
        <taxon>Lepidoptera</taxon>
        <taxon>Glossata</taxon>
        <taxon>Ditrysia</taxon>
        <taxon>Papilionoidea</taxon>
        <taxon>Nymphalidae</taxon>
        <taxon>Nymphalinae</taxon>
        <taxon>Euphydryas</taxon>
    </lineage>
</organism>
<dbReference type="AlphaFoldDB" id="A0AAU9UR15"/>
<evidence type="ECO:0000313" key="2">
    <source>
        <dbReference type="Proteomes" id="UP001153954"/>
    </source>
</evidence>
<reference evidence="1" key="1">
    <citation type="submission" date="2022-03" db="EMBL/GenBank/DDBJ databases">
        <authorList>
            <person name="Tunstrom K."/>
        </authorList>
    </citation>
    <scope>NUCLEOTIDE SEQUENCE</scope>
</reference>
<name>A0AAU9UR15_EUPED</name>
<keyword evidence="2" id="KW-1185">Reference proteome</keyword>
<proteinExistence type="predicted"/>
<dbReference type="EMBL" id="CAKOGL010000023">
    <property type="protein sequence ID" value="CAH2100532.1"/>
    <property type="molecule type" value="Genomic_DNA"/>
</dbReference>
<accession>A0AAU9UR15</accession>
<gene>
    <name evidence="1" type="ORF">EEDITHA_LOCUS15383</name>
</gene>
<evidence type="ECO:0000313" key="1">
    <source>
        <dbReference type="EMBL" id="CAH2100532.1"/>
    </source>
</evidence>
<sequence length="234" mass="27555">MAFTRKNLKCPIFGESAELRDNLLPTYESVIKFYEWTRQDLKIRYGTTTELTFNQIADIVTNKTETLWIKSSIPIVTHKRVLKTLKCYHSKCYNLKFFLKKLKKEKLEEFRVKRRMLFDIAACKCKEFQSCTCRKEKKVPKEEKICEFVYCSYRIFIPPIIKNISQEQIQDLIENGGETVLEFMKMPCHTQAVEWLVKVVTEAALSVCGKTTREEFIKSKLASCQTLTRKKIFV</sequence>
<protein>
    <submittedName>
        <fullName evidence="1">Uncharacterized protein</fullName>
    </submittedName>
</protein>
<dbReference type="PANTHER" id="PTHR46409:SF1">
    <property type="entry name" value="HTH PSQ-TYPE DOMAIN-CONTAINING PROTEIN"/>
    <property type="match status" value="1"/>
</dbReference>
<dbReference type="PANTHER" id="PTHR46409">
    <property type="entry name" value="HTH PSQ-TYPE DOMAIN-CONTAINING PROTEIN"/>
    <property type="match status" value="1"/>
</dbReference>
<comment type="caution">
    <text evidence="1">The sequence shown here is derived from an EMBL/GenBank/DDBJ whole genome shotgun (WGS) entry which is preliminary data.</text>
</comment>
<dbReference type="Proteomes" id="UP001153954">
    <property type="component" value="Unassembled WGS sequence"/>
</dbReference>